<dbReference type="SUPFAM" id="SSF52540">
    <property type="entry name" value="P-loop containing nucleoside triphosphate hydrolases"/>
    <property type="match status" value="1"/>
</dbReference>
<dbReference type="EMBL" id="CP016070">
    <property type="protein sequence ID" value="AOW80886.1"/>
    <property type="molecule type" value="Genomic_DNA"/>
</dbReference>
<dbReference type="PATRIC" id="fig|1855411.3.peg.1726"/>
<dbReference type="PANTHER" id="PTHR32114">
    <property type="entry name" value="ABC TRANSPORTER ABCH.3"/>
    <property type="match status" value="1"/>
</dbReference>
<protein>
    <submittedName>
        <fullName evidence="5">Chromosome segregation protein SMC</fullName>
    </submittedName>
</protein>
<evidence type="ECO:0000256" key="1">
    <source>
        <dbReference type="ARBA" id="ARBA00023054"/>
    </source>
</evidence>
<dbReference type="Gene3D" id="1.10.287.510">
    <property type="entry name" value="Helix hairpin bin"/>
    <property type="match status" value="1"/>
</dbReference>
<comment type="similarity">
    <text evidence="2">Belongs to the Sph1/Sph2 family.</text>
</comment>
<feature type="compositionally biased region" description="Basic and acidic residues" evidence="4">
    <location>
        <begin position="219"/>
        <end position="233"/>
    </location>
</feature>
<sequence length="625" mass="71159">MENVGGITETDVSLNPGVTVLEGENATNRTSFLRSIMAALGSDRNALKADADEGLVELSVDGETYPRRFERTKRGIRRSGDPYLDDPTVAEHFAFLLETNPARRAVANGEDLRPVIMEPIDTTAIQAEITRKTARRSQLDEQLAELDRLRNRRPELTEQVTQLEADIEEKRDTLAGVRDEIAGTEADLSETKETKAALESAFEEVQSLRSELSSVTDRLAAERESRSAAREEQAEIEAELESVPESVRAEREELESRRSSLRAQKSTLETEVSELQNLIQFNEDRLDEEGTLGEFQAESGTVTDRLVEDGTVTCWTCGSQVERAQITETIERLRELRAEKLDQVTDLEDEIDTLSSEIAELESRADRRQNLKRELDSLTSEIETRTRSIEDLETRRDELEAEIEATEAEIEELEFAQNHEELLDLHQRANRLELEIEQLHGKRDDIETELAEIETELERQEELEAERETIAEELTELRTRVERIETEAVEEFNERMDEILELMDYSNIARIWIERREPESGDTAEFDLHVVRSDQQGRAFEDAVGHLSESEREVTGLVFALAGYLVHDVGETVPFMLLDSVEALDSDRIARLVSYFETHAPYLVIALLPEDARAVDNQYPRITEI</sequence>
<feature type="coiled-coil region" evidence="3">
    <location>
        <begin position="323"/>
        <end position="494"/>
    </location>
</feature>
<dbReference type="NCBIfam" id="NF045487">
    <property type="entry name" value="ASRP"/>
    <property type="match status" value="1"/>
</dbReference>
<evidence type="ECO:0000256" key="3">
    <source>
        <dbReference type="SAM" id="Coils"/>
    </source>
</evidence>
<evidence type="ECO:0000256" key="2">
    <source>
        <dbReference type="ARBA" id="ARBA00049666"/>
    </source>
</evidence>
<dbReference type="AlphaFoldDB" id="A0A1D8S696"/>
<dbReference type="Proteomes" id="UP000185608">
    <property type="component" value="Chromosome"/>
</dbReference>
<keyword evidence="1 3" id="KW-0175">Coiled coil</keyword>
<dbReference type="KEGG" id="halh:HTSR_1716"/>
<organism evidence="5 6">
    <name type="scientific">Halodesulfurarchaeum formicicum</name>
    <dbReference type="NCBI Taxonomy" id="1873524"/>
    <lineage>
        <taxon>Archaea</taxon>
        <taxon>Methanobacteriati</taxon>
        <taxon>Methanobacteriota</taxon>
        <taxon>Stenosarchaea group</taxon>
        <taxon>Halobacteria</taxon>
        <taxon>Halobacteriales</taxon>
        <taxon>Halobacteriaceae</taxon>
        <taxon>Halodesulfurarchaeum</taxon>
    </lineage>
</organism>
<dbReference type="InterPro" id="IPR027417">
    <property type="entry name" value="P-loop_NTPase"/>
</dbReference>
<reference evidence="5 6" key="1">
    <citation type="submission" date="2016-06" db="EMBL/GenBank/DDBJ databases">
        <title>Discovery of anaerobic lithoheterotrophic haloarchaeon capable of sulfur respiration by hydrogen and formate.</title>
        <authorList>
            <person name="Sorokin D.Y."/>
            <person name="Kublanov I.V."/>
            <person name="Roman P."/>
            <person name="Sinninghe Damste J.S."/>
            <person name="Golyshin P.N."/>
            <person name="Rojo D."/>
            <person name="Ciordia S."/>
            <person name="Mena Md.C."/>
            <person name="Ferrer M."/>
            <person name="Smedile F."/>
            <person name="Messina E."/>
            <person name="La Cono V."/>
            <person name="Yakimov M.M."/>
        </authorList>
    </citation>
    <scope>NUCLEOTIDE SEQUENCE [LARGE SCALE GENOMIC DNA]</scope>
    <source>
        <strain evidence="5 6">HTSR1</strain>
    </source>
</reference>
<accession>A0A1D8S696</accession>
<dbReference type="Gene3D" id="3.40.50.300">
    <property type="entry name" value="P-loop containing nucleotide triphosphate hydrolases"/>
    <property type="match status" value="2"/>
</dbReference>
<dbReference type="STRING" id="1873524.HSR6_1787"/>
<gene>
    <name evidence="5" type="ORF">HTSR_1716</name>
</gene>
<evidence type="ECO:0000256" key="4">
    <source>
        <dbReference type="SAM" id="MobiDB-lite"/>
    </source>
</evidence>
<dbReference type="PANTHER" id="PTHR32114:SF2">
    <property type="entry name" value="ABC TRANSPORTER ABCH.3"/>
    <property type="match status" value="1"/>
</dbReference>
<evidence type="ECO:0000313" key="6">
    <source>
        <dbReference type="Proteomes" id="UP000185608"/>
    </source>
</evidence>
<proteinExistence type="inferred from homology"/>
<feature type="compositionally biased region" description="Basic and acidic residues" evidence="4">
    <location>
        <begin position="247"/>
        <end position="258"/>
    </location>
</feature>
<evidence type="ECO:0000313" key="5">
    <source>
        <dbReference type="EMBL" id="AOW80886.1"/>
    </source>
</evidence>
<feature type="region of interest" description="Disordered" evidence="4">
    <location>
        <begin position="213"/>
        <end position="266"/>
    </location>
</feature>
<name>A0A1D8S696_9EURY</name>